<sequence>MKDGKSKQHVTMSAFEKAMASTAKAFSKVDERFNKIDEKLAQHDKAFALLLKQMQVFTEEGREHRQTMATLMHTDISQERNIENLRVRVERLETRAR</sequence>
<organism evidence="1 2">
    <name type="scientific">Candidatus Nomurabacteria bacterium RIFCSPLOWO2_12_FULL_44_11</name>
    <dbReference type="NCBI Taxonomy" id="1801796"/>
    <lineage>
        <taxon>Bacteria</taxon>
        <taxon>Candidatus Nomuraibacteriota</taxon>
    </lineage>
</organism>
<accession>A0A1F6Y3P9</accession>
<dbReference type="Proteomes" id="UP000178645">
    <property type="component" value="Unassembled WGS sequence"/>
</dbReference>
<proteinExistence type="predicted"/>
<gene>
    <name evidence="1" type="ORF">A3G53_02800</name>
</gene>
<dbReference type="AlphaFoldDB" id="A0A1F6Y3P9"/>
<name>A0A1F6Y3P9_9BACT</name>
<protein>
    <submittedName>
        <fullName evidence="1">Uncharacterized protein</fullName>
    </submittedName>
</protein>
<evidence type="ECO:0000313" key="1">
    <source>
        <dbReference type="EMBL" id="OGJ00952.1"/>
    </source>
</evidence>
<reference evidence="1 2" key="1">
    <citation type="journal article" date="2016" name="Nat. Commun.">
        <title>Thousands of microbial genomes shed light on interconnected biogeochemical processes in an aquifer system.</title>
        <authorList>
            <person name="Anantharaman K."/>
            <person name="Brown C.T."/>
            <person name="Hug L.A."/>
            <person name="Sharon I."/>
            <person name="Castelle C.J."/>
            <person name="Probst A.J."/>
            <person name="Thomas B.C."/>
            <person name="Singh A."/>
            <person name="Wilkins M.J."/>
            <person name="Karaoz U."/>
            <person name="Brodie E.L."/>
            <person name="Williams K.H."/>
            <person name="Hubbard S.S."/>
            <person name="Banfield J.F."/>
        </authorList>
    </citation>
    <scope>NUCLEOTIDE SEQUENCE [LARGE SCALE GENOMIC DNA]</scope>
</reference>
<dbReference type="EMBL" id="MFVU01000032">
    <property type="protein sequence ID" value="OGJ00952.1"/>
    <property type="molecule type" value="Genomic_DNA"/>
</dbReference>
<evidence type="ECO:0000313" key="2">
    <source>
        <dbReference type="Proteomes" id="UP000178645"/>
    </source>
</evidence>
<comment type="caution">
    <text evidence="1">The sequence shown here is derived from an EMBL/GenBank/DDBJ whole genome shotgun (WGS) entry which is preliminary data.</text>
</comment>
<dbReference type="Gene3D" id="1.20.5.300">
    <property type="match status" value="1"/>
</dbReference>